<keyword evidence="1" id="KW-0812">Transmembrane</keyword>
<protein>
    <recommendedName>
        <fullName evidence="2">Peptidase C39 domain-containing protein</fullName>
    </recommendedName>
</protein>
<dbReference type="AlphaFoldDB" id="A0AAE4Z5C7"/>
<name>A0AAE4Z5C7_9BACT</name>
<dbReference type="EMBL" id="JAACAK010000022">
    <property type="protein sequence ID" value="NIR74079.1"/>
    <property type="molecule type" value="Genomic_DNA"/>
</dbReference>
<keyword evidence="1" id="KW-1133">Transmembrane helix</keyword>
<keyword evidence="1" id="KW-0472">Membrane</keyword>
<organism evidence="3 4">
    <name type="scientific">Candidatus Kutchimonas denitrificans</name>
    <dbReference type="NCBI Taxonomy" id="3056748"/>
    <lineage>
        <taxon>Bacteria</taxon>
        <taxon>Pseudomonadati</taxon>
        <taxon>Gemmatimonadota</taxon>
        <taxon>Gemmatimonadia</taxon>
        <taxon>Candidatus Palauibacterales</taxon>
        <taxon>Candidatus Palauibacteraceae</taxon>
        <taxon>Candidatus Kutchimonas</taxon>
    </lineage>
</organism>
<feature type="transmembrane region" description="Helical" evidence="1">
    <location>
        <begin position="260"/>
        <end position="282"/>
    </location>
</feature>
<evidence type="ECO:0000259" key="2">
    <source>
        <dbReference type="Pfam" id="PF03412"/>
    </source>
</evidence>
<gene>
    <name evidence="3" type="ORF">GWO12_03055</name>
</gene>
<reference evidence="3 4" key="1">
    <citation type="submission" date="2020-01" db="EMBL/GenBank/DDBJ databases">
        <title>Genomes assembled from Gulf of Kutch pelagic sediment metagenomes.</title>
        <authorList>
            <person name="Chandrashekar M."/>
            <person name="Mahajan M.S."/>
            <person name="Dave K.J."/>
            <person name="Vatsa P."/>
            <person name="Nathani N.M."/>
        </authorList>
    </citation>
    <scope>NUCLEOTIDE SEQUENCE [LARGE SCALE GENOMIC DNA]</scope>
    <source>
        <strain evidence="3">KS3-K002</strain>
    </source>
</reference>
<dbReference type="Gene3D" id="3.90.70.10">
    <property type="entry name" value="Cysteine proteinases"/>
    <property type="match status" value="1"/>
</dbReference>
<proteinExistence type="predicted"/>
<dbReference type="GO" id="GO:0008233">
    <property type="term" value="F:peptidase activity"/>
    <property type="evidence" value="ECO:0007669"/>
    <property type="project" value="InterPro"/>
</dbReference>
<evidence type="ECO:0000256" key="1">
    <source>
        <dbReference type="SAM" id="Phobius"/>
    </source>
</evidence>
<dbReference type="InterPro" id="IPR005074">
    <property type="entry name" value="Peptidase_C39"/>
</dbReference>
<dbReference type="GO" id="GO:0006508">
    <property type="term" value="P:proteolysis"/>
    <property type="evidence" value="ECO:0007669"/>
    <property type="project" value="InterPro"/>
</dbReference>
<dbReference type="Pfam" id="PF03412">
    <property type="entry name" value="Peptidase_C39"/>
    <property type="match status" value="1"/>
</dbReference>
<evidence type="ECO:0000313" key="4">
    <source>
        <dbReference type="Proteomes" id="UP000702544"/>
    </source>
</evidence>
<dbReference type="Proteomes" id="UP000702544">
    <property type="component" value="Unassembled WGS sequence"/>
</dbReference>
<feature type="domain" description="Peptidase C39" evidence="2">
    <location>
        <begin position="3"/>
        <end position="112"/>
    </location>
</feature>
<accession>A0AAE4Z5C7</accession>
<dbReference type="GO" id="GO:0005524">
    <property type="term" value="F:ATP binding"/>
    <property type="evidence" value="ECO:0007669"/>
    <property type="project" value="InterPro"/>
</dbReference>
<dbReference type="GO" id="GO:0016020">
    <property type="term" value="C:membrane"/>
    <property type="evidence" value="ECO:0007669"/>
    <property type="project" value="InterPro"/>
</dbReference>
<comment type="caution">
    <text evidence="3">The sequence shown here is derived from an EMBL/GenBank/DDBJ whole genome shotgun (WGS) entry which is preliminary data.</text>
</comment>
<evidence type="ECO:0000313" key="3">
    <source>
        <dbReference type="EMBL" id="NIR74079.1"/>
    </source>
</evidence>
<sequence length="292" mass="34192">MGIYQQPNKWQCGPFALKHAFLVHGILVPEREISRAAGTTWYGTDENQLARAARRFGCDFLMIRKHDPDKARRELVRHLRKGVPCLVPMEDWGHWVTVVKEERGKFILLDSEDPAVLVIQTWNQLRKNWVYKEPDEYDEDTVHTIYDLHPIVPRGRTRTRAKFSLERARYLRRPGNREFAQLWDVYVEDLLAICRPRTPLSEKVISLGEFLRRHESMMLEELDYWHGSIDSRAAARVLEQMHFVADTYGLVIPADDEKRAIAALCVILGLWAASVYSVGSIYRVEPRRRKRR</sequence>